<accession>A0A977KTS5</accession>
<name>A0A977KTS5_9CYAN</name>
<dbReference type="AlphaFoldDB" id="A0A977KTS5"/>
<gene>
    <name evidence="1" type="ORF">KA717_22675</name>
</gene>
<evidence type="ECO:0000313" key="1">
    <source>
        <dbReference type="EMBL" id="UXE58806.1"/>
    </source>
</evidence>
<reference evidence="1" key="1">
    <citation type="submission" date="2021-04" db="EMBL/GenBank/DDBJ databases">
        <title>Genome sequence of Woronichinia naegeliana from Washington state freshwater lake bloom.</title>
        <authorList>
            <person name="Dreher T.W."/>
        </authorList>
    </citation>
    <scope>NUCLEOTIDE SEQUENCE</scope>
    <source>
        <strain evidence="1">WA131</strain>
    </source>
</reference>
<protein>
    <submittedName>
        <fullName evidence="1">Uncharacterized protein</fullName>
    </submittedName>
</protein>
<organism evidence="1">
    <name type="scientific">Woronichinia naegeliana WA131</name>
    <dbReference type="NCBI Taxonomy" id="2824559"/>
    <lineage>
        <taxon>Bacteria</taxon>
        <taxon>Bacillati</taxon>
        <taxon>Cyanobacteriota</taxon>
        <taxon>Cyanophyceae</taxon>
        <taxon>Synechococcales</taxon>
        <taxon>Coelosphaeriaceae</taxon>
        <taxon>Woronichinia</taxon>
    </lineage>
</organism>
<dbReference type="Proteomes" id="UP001065613">
    <property type="component" value="Chromosome"/>
</dbReference>
<dbReference type="KEGG" id="wna:KA717_22675"/>
<sequence length="76" mass="8661">MSSENIATVTKMIESLPETAQTQLIEHLREYIASLQNELEWDNLVSKTQNNLIKAAKQAKQEIAQGKSQPMNYEKL</sequence>
<proteinExistence type="predicted"/>
<dbReference type="EMBL" id="CP073041">
    <property type="protein sequence ID" value="UXE58806.1"/>
    <property type="molecule type" value="Genomic_DNA"/>
</dbReference>